<gene>
    <name evidence="2" type="ORF">ACJRO7_018922</name>
</gene>
<dbReference type="EMBL" id="JBJKBG010000004">
    <property type="protein sequence ID" value="KAL3743734.1"/>
    <property type="molecule type" value="Genomic_DNA"/>
</dbReference>
<proteinExistence type="predicted"/>
<evidence type="ECO:0000256" key="1">
    <source>
        <dbReference type="SAM" id="MobiDB-lite"/>
    </source>
</evidence>
<dbReference type="Proteomes" id="UP001634007">
    <property type="component" value="Unassembled WGS sequence"/>
</dbReference>
<feature type="compositionally biased region" description="Basic residues" evidence="1">
    <location>
        <begin position="25"/>
        <end position="34"/>
    </location>
</feature>
<protein>
    <recommendedName>
        <fullName evidence="4">Secreted protein</fullName>
    </recommendedName>
</protein>
<sequence length="76" mass="8261">MTMRPVAAFALGAVFGAFVSRGFHHRHDHHHHEGSKRGWPCPRRADKEGKASSADPGVTEATAMAMVPQLSRIDSV</sequence>
<evidence type="ECO:0008006" key="4">
    <source>
        <dbReference type="Google" id="ProtNLM"/>
    </source>
</evidence>
<accession>A0ABD3KVF5</accession>
<organism evidence="2 3">
    <name type="scientific">Eucalyptus globulus</name>
    <name type="common">Tasmanian blue gum</name>
    <dbReference type="NCBI Taxonomy" id="34317"/>
    <lineage>
        <taxon>Eukaryota</taxon>
        <taxon>Viridiplantae</taxon>
        <taxon>Streptophyta</taxon>
        <taxon>Embryophyta</taxon>
        <taxon>Tracheophyta</taxon>
        <taxon>Spermatophyta</taxon>
        <taxon>Magnoliopsida</taxon>
        <taxon>eudicotyledons</taxon>
        <taxon>Gunneridae</taxon>
        <taxon>Pentapetalae</taxon>
        <taxon>rosids</taxon>
        <taxon>malvids</taxon>
        <taxon>Myrtales</taxon>
        <taxon>Myrtaceae</taxon>
        <taxon>Myrtoideae</taxon>
        <taxon>Eucalypteae</taxon>
        <taxon>Eucalyptus</taxon>
    </lineage>
</organism>
<keyword evidence="3" id="KW-1185">Reference proteome</keyword>
<evidence type="ECO:0000313" key="3">
    <source>
        <dbReference type="Proteomes" id="UP001634007"/>
    </source>
</evidence>
<comment type="caution">
    <text evidence="2">The sequence shown here is derived from an EMBL/GenBank/DDBJ whole genome shotgun (WGS) entry which is preliminary data.</text>
</comment>
<feature type="region of interest" description="Disordered" evidence="1">
    <location>
        <begin position="25"/>
        <end position="76"/>
    </location>
</feature>
<name>A0ABD3KVF5_EUCGL</name>
<dbReference type="AlphaFoldDB" id="A0ABD3KVF5"/>
<evidence type="ECO:0000313" key="2">
    <source>
        <dbReference type="EMBL" id="KAL3743734.1"/>
    </source>
</evidence>
<reference evidence="2 3" key="1">
    <citation type="submission" date="2024-11" db="EMBL/GenBank/DDBJ databases">
        <title>Chromosome-level genome assembly of Eucalyptus globulus Labill. provides insights into its genome evolution.</title>
        <authorList>
            <person name="Li X."/>
        </authorList>
    </citation>
    <scope>NUCLEOTIDE SEQUENCE [LARGE SCALE GENOMIC DNA]</scope>
    <source>
        <strain evidence="2">CL2024</strain>
        <tissue evidence="2">Fresh tender leaves</tissue>
    </source>
</reference>